<keyword evidence="3" id="KW-1185">Reference proteome</keyword>
<feature type="compositionally biased region" description="Polar residues" evidence="1">
    <location>
        <begin position="150"/>
        <end position="165"/>
    </location>
</feature>
<feature type="compositionally biased region" description="Polar residues" evidence="1">
    <location>
        <begin position="12"/>
        <end position="23"/>
    </location>
</feature>
<feature type="compositionally biased region" description="Basic residues" evidence="1">
    <location>
        <begin position="1"/>
        <end position="10"/>
    </location>
</feature>
<evidence type="ECO:0000313" key="2">
    <source>
        <dbReference type="EMBL" id="ODV95598.1"/>
    </source>
</evidence>
<sequence>MTNKEHRKRASMLNSFGFGSNNAHKQEAHSHNQGNNHKRTIVIPKDGAGVSSEKLSSRDLKSNLSSASLLNNIPTLPQSSLGGFPGSDMSTLSQAAARSPVASPSPQPVSQQHSPQVAQVASIAPVAPVASVAPIPQEPQEPKEPKEPASLSSLQQQKPQRQDQSLAADAVAKSIPSAVVAPPATINGSIVTRKTLRRKPPPPPSETEAAEKQQQQLQQKQQQPHLSKLKTSLDNESSAPSANVHSLATPVTLTSSVYSPISTSNAEKRKIDSNNSSSDQINANGNGNANGSKLAYNTETVKQEDEETEKLSTLLKRNQSLNKKVDQFLSHSRDSSLVTESNFNTNKLEEDSQFQPTELIREETNEDYGNKQKNDNLNLFTINRKDLAFIDLHSIVGNSNDETEKIGAQPQHNLKILKTDLQTADKGRDDKQNSTTFTTANTNNLSLSNTVSDDEYFDVDDGLEQNKKDGKEIDSDHPNNNTDNDDINVVDIDAFEVSPYIMDTIDTSFSNVEESNEPVDRHFDYENSPQSLKQRSSMVFIDDQEGTSDNEISDKGSICVNVNFNNDQEPIDNKVGAAKIHLASPTFDRESGSPSNFDDQIPYDPDPLPPWNADINSNYYAVTKPELDSSSIQPPHLNNNSNEEIDENKINRQPENKNDYYNDGVNPYLEDEDSANDELRFTARSPFYSPFEQPDDTTPKRMIITNNITDDEDSDEYKKKLDQNVADARNSYFGTVDIDEFNEKHQNLEVPAAISKSDQQPRKLSSSSVITPNEGQQFADAYDRREEVTVAPVSYSDAKSSMLGNVEPYPTMDDNEMHRDLSQELILPSIQQPITSTTPKRKVRREPPDVPVTGRTGRSLSVSKPQQTIFVDNAPIQQDELPQPVLSPKTSTNFSINSVVPPTHCDPIASNSDKVNTNAEAGRSDTRKVVPKAVVHPGEGKKSAYIMAIRRKAGTAYSNAPSSKWGLPLAIRPESQKKKLSPLSINTPSSRYYKSVGGSMSLFKKGVMTSSDIKHGNLKPRLLSSEIDEEADNGEASMSAGNGGNALAHTQLSGFVNPAITSELNSVNSNSADSSSSQQNNSGMLLKYKTSSADINNEGNDLFYDDDLVTQLQSHHPTNFDDLDDAISTSEIESNTSGIRRKESVVSYMPGNDNKLKLFIANPDNDDDNDDDESE</sequence>
<reference evidence="3" key="1">
    <citation type="submission" date="2016-05" db="EMBL/GenBank/DDBJ databases">
        <title>Comparative genomics of biotechnologically important yeasts.</title>
        <authorList>
            <consortium name="DOE Joint Genome Institute"/>
            <person name="Riley R."/>
            <person name="Haridas S."/>
            <person name="Wolfe K.H."/>
            <person name="Lopes M.R."/>
            <person name="Hittinger C.T."/>
            <person name="Goker M."/>
            <person name="Salamov A."/>
            <person name="Wisecaver J."/>
            <person name="Long T.M."/>
            <person name="Aerts A.L."/>
            <person name="Barry K."/>
            <person name="Choi C."/>
            <person name="Clum A."/>
            <person name="Coughlan A.Y."/>
            <person name="Deshpande S."/>
            <person name="Douglass A.P."/>
            <person name="Hanson S.J."/>
            <person name="Klenk H.-P."/>
            <person name="Labutti K."/>
            <person name="Lapidus A."/>
            <person name="Lindquist E."/>
            <person name="Lipzen A."/>
            <person name="Meier-Kolthoff J.P."/>
            <person name="Ohm R.A."/>
            <person name="Otillar R.P."/>
            <person name="Pangilinan J."/>
            <person name="Peng Y."/>
            <person name="Rokas A."/>
            <person name="Rosa C.A."/>
            <person name="Scheuner C."/>
            <person name="Sibirny A.A."/>
            <person name="Slot J.C."/>
            <person name="Stielow J.B."/>
            <person name="Sun H."/>
            <person name="Kurtzman C.P."/>
            <person name="Blackwell M."/>
            <person name="Grigoriev I.V."/>
            <person name="Jeffries T.W."/>
        </authorList>
    </citation>
    <scope>NUCLEOTIDE SEQUENCE [LARGE SCALE GENOMIC DNA]</scope>
    <source>
        <strain evidence="3">NRRL Y-2460</strain>
    </source>
</reference>
<feature type="region of interest" description="Disordered" evidence="1">
    <location>
        <begin position="627"/>
        <end position="659"/>
    </location>
</feature>
<feature type="compositionally biased region" description="Polar residues" evidence="1">
    <location>
        <begin position="628"/>
        <end position="642"/>
    </location>
</feature>
<feature type="region of interest" description="Disordered" evidence="1">
    <location>
        <begin position="134"/>
        <end position="169"/>
    </location>
</feature>
<evidence type="ECO:0000313" key="3">
    <source>
        <dbReference type="Proteomes" id="UP000094236"/>
    </source>
</evidence>
<feature type="compositionally biased region" description="Low complexity" evidence="1">
    <location>
        <begin position="62"/>
        <end position="72"/>
    </location>
</feature>
<feature type="region of interest" description="Disordered" evidence="1">
    <location>
        <begin position="264"/>
        <end position="293"/>
    </location>
</feature>
<feature type="region of interest" description="Disordered" evidence="1">
    <location>
        <begin position="461"/>
        <end position="486"/>
    </location>
</feature>
<feature type="region of interest" description="Disordered" evidence="1">
    <location>
        <begin position="1"/>
        <end position="120"/>
    </location>
</feature>
<feature type="compositionally biased region" description="Basic and acidic residues" evidence="1">
    <location>
        <begin position="464"/>
        <end position="477"/>
    </location>
</feature>
<gene>
    <name evidence="2" type="ORF">PACTADRAFT_3289</name>
</gene>
<dbReference type="Proteomes" id="UP000094236">
    <property type="component" value="Unassembled WGS sequence"/>
</dbReference>
<feature type="compositionally biased region" description="Low complexity" evidence="1">
    <location>
        <begin position="273"/>
        <end position="291"/>
    </location>
</feature>
<feature type="region of interest" description="Disordered" evidence="1">
    <location>
        <begin position="423"/>
        <end position="449"/>
    </location>
</feature>
<dbReference type="OrthoDB" id="4026687at2759"/>
<proteinExistence type="predicted"/>
<dbReference type="EMBL" id="KV454014">
    <property type="protein sequence ID" value="ODV95598.1"/>
    <property type="molecule type" value="Genomic_DNA"/>
</dbReference>
<feature type="compositionally biased region" description="Low complexity" evidence="1">
    <location>
        <begin position="93"/>
        <end position="120"/>
    </location>
</feature>
<feature type="compositionally biased region" description="Low complexity" evidence="1">
    <location>
        <begin position="433"/>
        <end position="449"/>
    </location>
</feature>
<feature type="compositionally biased region" description="Basic and acidic residues" evidence="1">
    <location>
        <begin position="423"/>
        <end position="432"/>
    </location>
</feature>
<organism evidence="2 3">
    <name type="scientific">Pachysolen tannophilus NRRL Y-2460</name>
    <dbReference type="NCBI Taxonomy" id="669874"/>
    <lineage>
        <taxon>Eukaryota</taxon>
        <taxon>Fungi</taxon>
        <taxon>Dikarya</taxon>
        <taxon>Ascomycota</taxon>
        <taxon>Saccharomycotina</taxon>
        <taxon>Pichiomycetes</taxon>
        <taxon>Pachysolenaceae</taxon>
        <taxon>Pachysolen</taxon>
    </lineage>
</organism>
<feature type="compositionally biased region" description="Low complexity" evidence="1">
    <location>
        <begin position="212"/>
        <end position="223"/>
    </location>
</feature>
<evidence type="ECO:0000256" key="1">
    <source>
        <dbReference type="SAM" id="MobiDB-lite"/>
    </source>
</evidence>
<name>A0A1E4TVB6_PACTA</name>
<dbReference type="AlphaFoldDB" id="A0A1E4TVB6"/>
<accession>A0A1E4TVB6</accession>
<feature type="region of interest" description="Disordered" evidence="1">
    <location>
        <begin position="190"/>
        <end position="247"/>
    </location>
</feature>
<feature type="compositionally biased region" description="Polar residues" evidence="1">
    <location>
        <begin position="229"/>
        <end position="247"/>
    </location>
</feature>
<protein>
    <submittedName>
        <fullName evidence="2">Uncharacterized protein</fullName>
    </submittedName>
</protein>
<feature type="compositionally biased region" description="Basic and acidic residues" evidence="1">
    <location>
        <begin position="647"/>
        <end position="659"/>
    </location>
</feature>
<dbReference type="STRING" id="669874.A0A1E4TVB6"/>
<feature type="region of interest" description="Disordered" evidence="1">
    <location>
        <begin position="835"/>
        <end position="861"/>
    </location>
</feature>